<evidence type="ECO:0000313" key="4">
    <source>
        <dbReference type="Proteomes" id="UP001314263"/>
    </source>
</evidence>
<gene>
    <name evidence="3" type="ORF">CVIRNUC_001495</name>
</gene>
<evidence type="ECO:0000313" key="3">
    <source>
        <dbReference type="EMBL" id="CAK0743764.1"/>
    </source>
</evidence>
<name>A0AAV1HWS7_9CHLO</name>
<dbReference type="AlphaFoldDB" id="A0AAV1HWS7"/>
<dbReference type="InterPro" id="IPR018276">
    <property type="entry name" value="DDA1_dom"/>
</dbReference>
<keyword evidence="4" id="KW-1185">Reference proteome</keyword>
<dbReference type="EMBL" id="CAUYUE010000002">
    <property type="protein sequence ID" value="CAK0743764.1"/>
    <property type="molecule type" value="Genomic_DNA"/>
</dbReference>
<dbReference type="Proteomes" id="UP001314263">
    <property type="component" value="Unassembled WGS sequence"/>
</dbReference>
<organism evidence="3 4">
    <name type="scientific">Coccomyxa viridis</name>
    <dbReference type="NCBI Taxonomy" id="1274662"/>
    <lineage>
        <taxon>Eukaryota</taxon>
        <taxon>Viridiplantae</taxon>
        <taxon>Chlorophyta</taxon>
        <taxon>core chlorophytes</taxon>
        <taxon>Trebouxiophyceae</taxon>
        <taxon>Trebouxiophyceae incertae sedis</taxon>
        <taxon>Coccomyxaceae</taxon>
        <taxon>Coccomyxa</taxon>
    </lineage>
</organism>
<feature type="region of interest" description="Disordered" evidence="1">
    <location>
        <begin position="1"/>
        <end position="50"/>
    </location>
</feature>
<dbReference type="Pfam" id="PF10172">
    <property type="entry name" value="DDA1"/>
    <property type="match status" value="1"/>
</dbReference>
<reference evidence="3 4" key="1">
    <citation type="submission" date="2023-10" db="EMBL/GenBank/DDBJ databases">
        <authorList>
            <person name="Maclean D."/>
            <person name="Macfadyen A."/>
        </authorList>
    </citation>
    <scope>NUCLEOTIDE SEQUENCE [LARGE SCALE GENOMIC DNA]</scope>
</reference>
<feature type="region of interest" description="Disordered" evidence="1">
    <location>
        <begin position="65"/>
        <end position="116"/>
    </location>
</feature>
<accession>A0AAV1HWS7</accession>
<evidence type="ECO:0000256" key="1">
    <source>
        <dbReference type="SAM" id="MobiDB-lite"/>
    </source>
</evidence>
<sequence length="116" mass="13082">MNCLRNLPTRTPANFTSLPSSAASYQPVHQEESTKPYIPTYDASESGSHQVITTESTSILVREFEHGQNMKAMRSTTGKRQMEPSQEADRRSKHPRRQCLFEGNYRQLLEGSVPGP</sequence>
<comment type="caution">
    <text evidence="3">The sequence shown here is derived from an EMBL/GenBank/DDBJ whole genome shotgun (WGS) entry which is preliminary data.</text>
</comment>
<feature type="compositionally biased region" description="Polar residues" evidence="1">
    <location>
        <begin position="8"/>
        <end position="24"/>
    </location>
</feature>
<evidence type="ECO:0000259" key="2">
    <source>
        <dbReference type="Pfam" id="PF10172"/>
    </source>
</evidence>
<proteinExistence type="predicted"/>
<feature type="domain" description="DET1- and DDB1-associated protein 1" evidence="2">
    <location>
        <begin position="4"/>
        <end position="65"/>
    </location>
</feature>
<protein>
    <recommendedName>
        <fullName evidence="2">DET1- and DDB1-associated protein 1 domain-containing protein</fullName>
    </recommendedName>
</protein>